<organism evidence="1">
    <name type="scientific">Arundo donax</name>
    <name type="common">Giant reed</name>
    <name type="synonym">Donax arundinaceus</name>
    <dbReference type="NCBI Taxonomy" id="35708"/>
    <lineage>
        <taxon>Eukaryota</taxon>
        <taxon>Viridiplantae</taxon>
        <taxon>Streptophyta</taxon>
        <taxon>Embryophyta</taxon>
        <taxon>Tracheophyta</taxon>
        <taxon>Spermatophyta</taxon>
        <taxon>Magnoliopsida</taxon>
        <taxon>Liliopsida</taxon>
        <taxon>Poales</taxon>
        <taxon>Poaceae</taxon>
        <taxon>PACMAD clade</taxon>
        <taxon>Arundinoideae</taxon>
        <taxon>Arundineae</taxon>
        <taxon>Arundo</taxon>
    </lineage>
</organism>
<dbReference type="AlphaFoldDB" id="A0A0A9BAJ6"/>
<reference evidence="1" key="2">
    <citation type="journal article" date="2015" name="Data Brief">
        <title>Shoot transcriptome of the giant reed, Arundo donax.</title>
        <authorList>
            <person name="Barrero R.A."/>
            <person name="Guerrero F.D."/>
            <person name="Moolhuijzen P."/>
            <person name="Goolsby J.A."/>
            <person name="Tidwell J."/>
            <person name="Bellgard S.E."/>
            <person name="Bellgard M.I."/>
        </authorList>
    </citation>
    <scope>NUCLEOTIDE SEQUENCE</scope>
    <source>
        <tissue evidence="1">Shoot tissue taken approximately 20 cm above the soil surface</tissue>
    </source>
</reference>
<protein>
    <submittedName>
        <fullName evidence="1">Uncharacterized protein</fullName>
    </submittedName>
</protein>
<proteinExistence type="predicted"/>
<accession>A0A0A9BAJ6</accession>
<dbReference type="EMBL" id="GBRH01237534">
    <property type="protein sequence ID" value="JAD60361.1"/>
    <property type="molecule type" value="Transcribed_RNA"/>
</dbReference>
<sequence length="34" mass="3682">MVMDKSMTVNSSGGDTVILVRMHPVSFIMPTQTA</sequence>
<evidence type="ECO:0000313" key="1">
    <source>
        <dbReference type="EMBL" id="JAD60361.1"/>
    </source>
</evidence>
<name>A0A0A9BAJ6_ARUDO</name>
<reference evidence="1" key="1">
    <citation type="submission" date="2014-09" db="EMBL/GenBank/DDBJ databases">
        <authorList>
            <person name="Magalhaes I.L.F."/>
            <person name="Oliveira U."/>
            <person name="Santos F.R."/>
            <person name="Vidigal T.H.D.A."/>
            <person name="Brescovit A.D."/>
            <person name="Santos A.J."/>
        </authorList>
    </citation>
    <scope>NUCLEOTIDE SEQUENCE</scope>
    <source>
        <tissue evidence="1">Shoot tissue taken approximately 20 cm above the soil surface</tissue>
    </source>
</reference>